<keyword evidence="1" id="KW-1133">Transmembrane helix</keyword>
<keyword evidence="1" id="KW-1003">Cell membrane</keyword>
<dbReference type="InterPro" id="IPR022270">
    <property type="entry name" value="Blh_diox"/>
</dbReference>
<dbReference type="GO" id="GO:0005886">
    <property type="term" value="C:plasma membrane"/>
    <property type="evidence" value="ECO:0007669"/>
    <property type="project" value="UniProtKB-SubCell"/>
</dbReference>
<name>A0A1U7NVB7_9DEIO</name>
<feature type="transmembrane region" description="Helical" evidence="1">
    <location>
        <begin position="318"/>
        <end position="339"/>
    </location>
</feature>
<evidence type="ECO:0000313" key="2">
    <source>
        <dbReference type="EMBL" id="OLV16850.1"/>
    </source>
</evidence>
<keyword evidence="1" id="KW-0472">Membrane</keyword>
<keyword evidence="1" id="KW-0223">Dioxygenase</keyword>
<sequence>MTHFQPSKPLLTSATPQIARQRPAFLLLFAVPWAAMLGLLGLHSLFPAVLERYALVPLLLSAVLFGLPHGALDHLVPLRQGWRLTRRWTGLGLFLLAYLGVVLLYLGIWTVWPMVAYWGFLLTSVLHWGHGDLDFLERRLGRARAWHSGVTLLLRGSLPIVVPFLAFPDAYERLARGAAQAFHASLPAGPLWSASFSQGLTVIFVTVLLLSAADTLRCAASDRAAVTELAEVALLLLVFTQVPAELSIGLYFTMWHAWRHLGRLLELNSRPLNLRPVSLRGLRRLALDLTPITLAALLMLGGLFLWSAPRLHSAEDLTALYLALIAALTLPHALLVGVMDRTFTDVLERSYTDCD</sequence>
<feature type="transmembrane region" description="Helical" evidence="1">
    <location>
        <begin position="191"/>
        <end position="212"/>
    </location>
</feature>
<protein>
    <recommendedName>
        <fullName evidence="1">Probable beta-carotene 15,15'-dioxygenase</fullName>
        <ecNumber evidence="1">1.13.11.63</ecNumber>
    </recommendedName>
</protein>
<reference evidence="2 3" key="1">
    <citation type="submission" date="2017-01" db="EMBL/GenBank/DDBJ databases">
        <title>Genome Analysis of Deinococcus marmoris KOPRI26562.</title>
        <authorList>
            <person name="Kim J.H."/>
            <person name="Oh H.-M."/>
        </authorList>
    </citation>
    <scope>NUCLEOTIDE SEQUENCE [LARGE SCALE GENOMIC DNA]</scope>
    <source>
        <strain evidence="2 3">KOPRI26562</strain>
    </source>
</reference>
<feature type="binding site" evidence="1">
    <location>
        <position position="260"/>
    </location>
    <ligand>
        <name>Fe cation</name>
        <dbReference type="ChEBI" id="CHEBI:24875"/>
    </ligand>
</feature>
<proteinExistence type="inferred from homology"/>
<dbReference type="GO" id="GO:0005506">
    <property type="term" value="F:iron ion binding"/>
    <property type="evidence" value="ECO:0007669"/>
    <property type="project" value="UniProtKB-UniRule"/>
</dbReference>
<keyword evidence="1" id="KW-0812">Transmembrane</keyword>
<dbReference type="Pfam" id="PF15461">
    <property type="entry name" value="BCD"/>
    <property type="match status" value="1"/>
</dbReference>
<keyword evidence="3" id="KW-1185">Reference proteome</keyword>
<feature type="transmembrane region" description="Helical" evidence="1">
    <location>
        <begin position="25"/>
        <end position="46"/>
    </location>
</feature>
<dbReference type="EMBL" id="MSTI01000126">
    <property type="protein sequence ID" value="OLV16850.1"/>
    <property type="molecule type" value="Genomic_DNA"/>
</dbReference>
<comment type="caution">
    <text evidence="1">Lacks conserved residue(s) required for the propagation of feature annotation.</text>
</comment>
<dbReference type="EC" id="1.13.11.63" evidence="1"/>
<dbReference type="HAMAP" id="MF_02093">
    <property type="entry name" value="Beta_carotene_diox"/>
    <property type="match status" value="1"/>
</dbReference>
<comment type="caution">
    <text evidence="2">The sequence shown here is derived from an EMBL/GenBank/DDBJ whole genome shotgun (WGS) entry which is preliminary data.</text>
</comment>
<dbReference type="OrthoDB" id="199761at2"/>
<dbReference type="GO" id="GO:0010436">
    <property type="term" value="F:carotenoid dioxygenase activity"/>
    <property type="evidence" value="ECO:0007669"/>
    <property type="project" value="UniProtKB-UniRule"/>
</dbReference>
<dbReference type="Proteomes" id="UP000186607">
    <property type="component" value="Unassembled WGS sequence"/>
</dbReference>
<keyword evidence="1" id="KW-0479">Metal-binding</keyword>
<dbReference type="NCBIfam" id="TIGR03753">
    <property type="entry name" value="blh_monoox"/>
    <property type="match status" value="1"/>
</dbReference>
<comment type="subcellular location">
    <subcellularLocation>
        <location evidence="1">Cell membrane</location>
        <topology evidence="1">Multi-pass membrane protein</topology>
    </subcellularLocation>
</comment>
<keyword evidence="1" id="KW-0560">Oxidoreductase</keyword>
<organism evidence="2 3">
    <name type="scientific">Deinococcus marmoris</name>
    <dbReference type="NCBI Taxonomy" id="249408"/>
    <lineage>
        <taxon>Bacteria</taxon>
        <taxon>Thermotogati</taxon>
        <taxon>Deinococcota</taxon>
        <taxon>Deinococci</taxon>
        <taxon>Deinococcales</taxon>
        <taxon>Deinococcaceae</taxon>
        <taxon>Deinococcus</taxon>
    </lineage>
</organism>
<dbReference type="GO" id="GO:0016121">
    <property type="term" value="P:carotene catabolic process"/>
    <property type="evidence" value="ECO:0007669"/>
    <property type="project" value="UniProtKB-UniRule"/>
</dbReference>
<evidence type="ECO:0000256" key="1">
    <source>
        <dbReference type="HAMAP-Rule" id="MF_02093"/>
    </source>
</evidence>
<gene>
    <name evidence="2" type="ORF">BOO71_0010759</name>
</gene>
<feature type="binding site" evidence="1">
    <location>
        <position position="256"/>
    </location>
    <ligand>
        <name>Fe cation</name>
        <dbReference type="ChEBI" id="CHEBI:24875"/>
    </ligand>
</feature>
<comment type="function">
    <text evidence="1">Catalyzes the cleavage of beta-carotene at its central double bond (15,15') to yield two molecules of all-trans-retinal.</text>
</comment>
<dbReference type="GO" id="GO:0003834">
    <property type="term" value="F:beta-carotene 15,15'-dioxygenase activity"/>
    <property type="evidence" value="ECO:0007669"/>
    <property type="project" value="UniProtKB-EC"/>
</dbReference>
<feature type="transmembrane region" description="Helical" evidence="1">
    <location>
        <begin position="88"/>
        <end position="108"/>
    </location>
</feature>
<dbReference type="RefSeq" id="WP_075834819.1">
    <property type="nucleotide sequence ID" value="NZ_MSTI01000126.1"/>
</dbReference>
<dbReference type="AlphaFoldDB" id="A0A1U7NVB7"/>
<feature type="binding site" evidence="1">
    <location>
        <position position="127"/>
    </location>
    <ligand>
        <name>Fe cation</name>
        <dbReference type="ChEBI" id="CHEBI:24875"/>
    </ligand>
</feature>
<dbReference type="STRING" id="249408.BOO71_0010759"/>
<accession>A0A1U7NVB7</accession>
<comment type="cofactor">
    <cofactor evidence="1">
        <name>Fe(2+)</name>
        <dbReference type="ChEBI" id="CHEBI:29033"/>
    </cofactor>
</comment>
<feature type="transmembrane region" description="Helical" evidence="1">
    <location>
        <begin position="52"/>
        <end position="76"/>
    </location>
</feature>
<comment type="similarity">
    <text evidence="1">Belongs to the Brp/Blh beta-carotene diooxygenase family.</text>
</comment>
<feature type="binding site" evidence="1">
    <location>
        <position position="69"/>
    </location>
    <ligand>
        <name>Fe cation</name>
        <dbReference type="ChEBI" id="CHEBI:24875"/>
    </ligand>
</feature>
<feature type="transmembrane region" description="Helical" evidence="1">
    <location>
        <begin position="285"/>
        <end position="306"/>
    </location>
</feature>
<evidence type="ECO:0000313" key="3">
    <source>
        <dbReference type="Proteomes" id="UP000186607"/>
    </source>
</evidence>
<comment type="catalytic activity">
    <reaction evidence="1">
        <text>all-trans-beta-carotene + O2 = 2 all-trans-retinal</text>
        <dbReference type="Rhea" id="RHEA:32887"/>
        <dbReference type="ChEBI" id="CHEBI:15379"/>
        <dbReference type="ChEBI" id="CHEBI:17579"/>
        <dbReference type="ChEBI" id="CHEBI:17898"/>
        <dbReference type="EC" id="1.13.11.63"/>
    </reaction>
</comment>
<keyword evidence="1" id="KW-0408">Iron</keyword>